<dbReference type="OrthoDB" id="2395010at2759"/>
<dbReference type="Proteomes" id="UP001055439">
    <property type="component" value="Chromosome 6"/>
</dbReference>
<dbReference type="EMBL" id="CP097508">
    <property type="protein sequence ID" value="URE13019.1"/>
    <property type="molecule type" value="Genomic_DNA"/>
</dbReference>
<dbReference type="PANTHER" id="PTHR31366:SF2">
    <property type="entry name" value="UPF0739 PROTEIN C1ORF74"/>
    <property type="match status" value="1"/>
</dbReference>
<organism evidence="1 2">
    <name type="scientific">Musa troglodytarum</name>
    <name type="common">fe'i banana</name>
    <dbReference type="NCBI Taxonomy" id="320322"/>
    <lineage>
        <taxon>Eukaryota</taxon>
        <taxon>Viridiplantae</taxon>
        <taxon>Streptophyta</taxon>
        <taxon>Embryophyta</taxon>
        <taxon>Tracheophyta</taxon>
        <taxon>Spermatophyta</taxon>
        <taxon>Magnoliopsida</taxon>
        <taxon>Liliopsida</taxon>
        <taxon>Zingiberales</taxon>
        <taxon>Musaceae</taxon>
        <taxon>Musa</taxon>
    </lineage>
</organism>
<reference evidence="1" key="1">
    <citation type="submission" date="2022-05" db="EMBL/GenBank/DDBJ databases">
        <title>The Musa troglodytarum L. genome provides insights into the mechanism of non-climacteric behaviour and enrichment of carotenoids.</title>
        <authorList>
            <person name="Wang J."/>
        </authorList>
    </citation>
    <scope>NUCLEOTIDE SEQUENCE</scope>
    <source>
        <tissue evidence="1">Leaf</tissue>
    </source>
</reference>
<evidence type="ECO:0000313" key="1">
    <source>
        <dbReference type="EMBL" id="URE13019.1"/>
    </source>
</evidence>
<protein>
    <submittedName>
        <fullName evidence="1">Uncharacterized protein</fullName>
    </submittedName>
</protein>
<evidence type="ECO:0000313" key="2">
    <source>
        <dbReference type="Proteomes" id="UP001055439"/>
    </source>
</evidence>
<feature type="non-terminal residue" evidence="1">
    <location>
        <position position="1"/>
    </location>
</feature>
<proteinExistence type="predicted"/>
<dbReference type="InterPro" id="IPR027850">
    <property type="entry name" value="DUF4504"/>
</dbReference>
<gene>
    <name evidence="1" type="ORF">MUK42_24306</name>
</gene>
<sequence length="381" mass="43007">AKTIETCVISRIAGATADSRYVHNRCICRVRSTCSRRAAPSGHVACPCASWRRPSGLFDPLLELSLMELRDCEQLLKVLDSCLSRIKWRLRPLARRRLETDILALCTRLRPVVLVDYDGIMPKLQENLSALLFLAQKESNDLQYLRIMILDDMAYIIHVKELAEHVLSSLSSEQRLTLLDLEQFPMKILSPREENEVASDLVLIQKLLSSAFPVEVEKGHMPSGLPSLGKPGAETSHLTAVGLANLSGHSASQPADVIDLSSFLQDVRITLPSLNGWLLGYPVTYLFSKEHAEKASCNLSTKSLRIFKIFICRKTSGSQLYENELMSFTVPCDMSQRLDKEPWIEAFLVRLSEKLRRCEQIWASMRLEMEVKEGHQQSVVL</sequence>
<accession>A0A9E7GCX9</accession>
<keyword evidence="2" id="KW-1185">Reference proteome</keyword>
<dbReference type="AlphaFoldDB" id="A0A9E7GCX9"/>
<dbReference type="PANTHER" id="PTHR31366">
    <property type="entry name" value="UPF0739 PROTEIN C1ORF74"/>
    <property type="match status" value="1"/>
</dbReference>
<dbReference type="Pfam" id="PF14953">
    <property type="entry name" value="DUF4504"/>
    <property type="match status" value="1"/>
</dbReference>
<name>A0A9E7GCX9_9LILI</name>